<organism evidence="3 4">
    <name type="scientific">Sandaracinobacteroides saxicola</name>
    <dbReference type="NCBI Taxonomy" id="2759707"/>
    <lineage>
        <taxon>Bacteria</taxon>
        <taxon>Pseudomonadati</taxon>
        <taxon>Pseudomonadota</taxon>
        <taxon>Alphaproteobacteria</taxon>
        <taxon>Sphingomonadales</taxon>
        <taxon>Sphingosinicellaceae</taxon>
        <taxon>Sandaracinobacteroides</taxon>
    </lineage>
</organism>
<dbReference type="KEGG" id="sand:H3309_00440"/>
<protein>
    <submittedName>
        <fullName evidence="3">DUF2157 domain-containing protein</fullName>
    </submittedName>
</protein>
<feature type="transmembrane region" description="Helical" evidence="1">
    <location>
        <begin position="187"/>
        <end position="209"/>
    </location>
</feature>
<dbReference type="AlphaFoldDB" id="A0A7G5II29"/>
<keyword evidence="1" id="KW-0812">Transmembrane</keyword>
<feature type="transmembrane region" description="Helical" evidence="1">
    <location>
        <begin position="330"/>
        <end position="348"/>
    </location>
</feature>
<sequence>MEDPALDSRAPAGQGAAMALDDKLRDWVAAGLIDAEAARRIAAHEGSRERPLVRWALAGLGLFAVGLGLLLLVAANWARIPDAVKLGGHGVLTAATALLLIRAHRAGETARQEALLVILGAIVMAGIFLWAQVFVLTGPLWRALALWLALMTAPLLLLGRTAWTALGWALVAGLAAIALAAEPPGTGTARLLAQGVAMATPALLIAIAATRGGPVGDALRAVGLVALLAGAGVAHFAWADAITAAQARDMAIRLIPAALATALALWAVRHTDSLPPALRLPLLFGPLVAVALATALPHPDAWGSRLLGVLLYAALWGSIAAAAARTGWGALFGIAIAALALRLFIIYLELFGSMATTGAGLVSGGLLLIALAWGWQRIMRTARS</sequence>
<dbReference type="RefSeq" id="WP_182296458.1">
    <property type="nucleotide sequence ID" value="NZ_CP059851.1"/>
</dbReference>
<feature type="transmembrane region" description="Helical" evidence="1">
    <location>
        <begin position="280"/>
        <end position="296"/>
    </location>
</feature>
<feature type="transmembrane region" description="Helical" evidence="1">
    <location>
        <begin position="221"/>
        <end position="238"/>
    </location>
</feature>
<feature type="transmembrane region" description="Helical" evidence="1">
    <location>
        <begin position="302"/>
        <end position="323"/>
    </location>
</feature>
<keyword evidence="1" id="KW-1133">Transmembrane helix</keyword>
<evidence type="ECO:0000313" key="3">
    <source>
        <dbReference type="EMBL" id="QMW23021.1"/>
    </source>
</evidence>
<evidence type="ECO:0000259" key="2">
    <source>
        <dbReference type="Pfam" id="PF09925"/>
    </source>
</evidence>
<feature type="transmembrane region" description="Helical" evidence="1">
    <location>
        <begin position="140"/>
        <end position="158"/>
    </location>
</feature>
<reference evidence="3 4" key="1">
    <citation type="submission" date="2020-07" db="EMBL/GenBank/DDBJ databases">
        <title>Complete genome sequence for Sandaracinobacter sp. M6.</title>
        <authorList>
            <person name="Tang Y."/>
            <person name="Liu Q."/>
            <person name="Guo Z."/>
            <person name="Lei P."/>
            <person name="Huang B."/>
        </authorList>
    </citation>
    <scope>NUCLEOTIDE SEQUENCE [LARGE SCALE GENOMIC DNA]</scope>
    <source>
        <strain evidence="3 4">M6</strain>
    </source>
</reference>
<feature type="transmembrane region" description="Helical" evidence="1">
    <location>
        <begin position="55"/>
        <end position="77"/>
    </location>
</feature>
<feature type="transmembrane region" description="Helical" evidence="1">
    <location>
        <begin position="250"/>
        <end position="268"/>
    </location>
</feature>
<feature type="transmembrane region" description="Helical" evidence="1">
    <location>
        <begin position="354"/>
        <end position="375"/>
    </location>
</feature>
<dbReference type="Proteomes" id="UP000515292">
    <property type="component" value="Chromosome"/>
</dbReference>
<feature type="domain" description="DUF2157" evidence="2">
    <location>
        <begin position="26"/>
        <end position="161"/>
    </location>
</feature>
<evidence type="ECO:0000256" key="1">
    <source>
        <dbReference type="SAM" id="Phobius"/>
    </source>
</evidence>
<feature type="transmembrane region" description="Helical" evidence="1">
    <location>
        <begin position="165"/>
        <end position="181"/>
    </location>
</feature>
<dbReference type="Pfam" id="PF09925">
    <property type="entry name" value="DUF2157"/>
    <property type="match status" value="1"/>
</dbReference>
<feature type="transmembrane region" description="Helical" evidence="1">
    <location>
        <begin position="114"/>
        <end position="134"/>
    </location>
</feature>
<keyword evidence="1" id="KW-0472">Membrane</keyword>
<accession>A0A7G5II29</accession>
<evidence type="ECO:0000313" key="4">
    <source>
        <dbReference type="Proteomes" id="UP000515292"/>
    </source>
</evidence>
<proteinExistence type="predicted"/>
<dbReference type="InterPro" id="IPR018677">
    <property type="entry name" value="DUF2157"/>
</dbReference>
<gene>
    <name evidence="3" type="ORF">H3309_00440</name>
</gene>
<feature type="transmembrane region" description="Helical" evidence="1">
    <location>
        <begin position="83"/>
        <end position="102"/>
    </location>
</feature>
<dbReference type="EMBL" id="CP059851">
    <property type="protein sequence ID" value="QMW23021.1"/>
    <property type="molecule type" value="Genomic_DNA"/>
</dbReference>
<name>A0A7G5II29_9SPHN</name>
<keyword evidence="4" id="KW-1185">Reference proteome</keyword>